<name>X6PB27_RETFI</name>
<evidence type="ECO:0000313" key="1">
    <source>
        <dbReference type="EMBL" id="ETO35351.1"/>
    </source>
</evidence>
<comment type="caution">
    <text evidence="1">The sequence shown here is derived from an EMBL/GenBank/DDBJ whole genome shotgun (WGS) entry which is preliminary data.</text>
</comment>
<gene>
    <name evidence="1" type="ORF">RFI_01708</name>
</gene>
<protein>
    <submittedName>
        <fullName evidence="1">Uncharacterized protein</fullName>
    </submittedName>
</protein>
<keyword evidence="2" id="KW-1185">Reference proteome</keyword>
<evidence type="ECO:0000313" key="2">
    <source>
        <dbReference type="Proteomes" id="UP000023152"/>
    </source>
</evidence>
<dbReference type="OrthoDB" id="10003345at2759"/>
<accession>X6PB27</accession>
<dbReference type="AlphaFoldDB" id="X6PB27"/>
<proteinExistence type="predicted"/>
<dbReference type="Proteomes" id="UP000023152">
    <property type="component" value="Unassembled WGS sequence"/>
</dbReference>
<dbReference type="EMBL" id="ASPP01001695">
    <property type="protein sequence ID" value="ETO35351.1"/>
    <property type="molecule type" value="Genomic_DNA"/>
</dbReference>
<organism evidence="1 2">
    <name type="scientific">Reticulomyxa filosa</name>
    <dbReference type="NCBI Taxonomy" id="46433"/>
    <lineage>
        <taxon>Eukaryota</taxon>
        <taxon>Sar</taxon>
        <taxon>Rhizaria</taxon>
        <taxon>Retaria</taxon>
        <taxon>Foraminifera</taxon>
        <taxon>Monothalamids</taxon>
        <taxon>Reticulomyxidae</taxon>
        <taxon>Reticulomyxa</taxon>
    </lineage>
</organism>
<dbReference type="Gene3D" id="3.40.50.300">
    <property type="entry name" value="P-loop containing nucleotide triphosphate hydrolases"/>
    <property type="match status" value="1"/>
</dbReference>
<sequence>MSGPAKNDSDKFLLLPQEDSHDEALFANLESGCLRNLTRKMAPNNLLPAVRMFMGRAIDMHNIIQHALDVSSRHLLVHGEKGVGKSALVLMTAKYLHDRSVFKGGIFFVNVPKLAFKFNTLPQMLLYAIQRYVNYLF</sequence>
<dbReference type="SUPFAM" id="SSF52540">
    <property type="entry name" value="P-loop containing nucleoside triphosphate hydrolases"/>
    <property type="match status" value="1"/>
</dbReference>
<dbReference type="InterPro" id="IPR027417">
    <property type="entry name" value="P-loop_NTPase"/>
</dbReference>
<reference evidence="1 2" key="1">
    <citation type="journal article" date="2013" name="Curr. Biol.">
        <title>The Genome of the Foraminiferan Reticulomyxa filosa.</title>
        <authorList>
            <person name="Glockner G."/>
            <person name="Hulsmann N."/>
            <person name="Schleicher M."/>
            <person name="Noegel A.A."/>
            <person name="Eichinger L."/>
            <person name="Gallinger C."/>
            <person name="Pawlowski J."/>
            <person name="Sierra R."/>
            <person name="Euteneuer U."/>
            <person name="Pillet L."/>
            <person name="Moustafa A."/>
            <person name="Platzer M."/>
            <person name="Groth M."/>
            <person name="Szafranski K."/>
            <person name="Schliwa M."/>
        </authorList>
    </citation>
    <scope>NUCLEOTIDE SEQUENCE [LARGE SCALE GENOMIC DNA]</scope>
</reference>